<protein>
    <recommendedName>
        <fullName evidence="3">Thil AANH domain-containing protein</fullName>
    </recommendedName>
</protein>
<gene>
    <name evidence="1" type="ORF">A2161_02040</name>
</gene>
<proteinExistence type="predicted"/>
<dbReference type="Gene3D" id="3.40.50.620">
    <property type="entry name" value="HUPs"/>
    <property type="match status" value="1"/>
</dbReference>
<name>A0A1F7RWJ9_9BACT</name>
<sequence>MEKKKSATTLMYSGGLDSTVTALTLAEQFERVILVTYHRGYGHWFINRSSIRVAEMEKHLNRKVFTVFRASVKDLFKKVVLDTFIADFKKYKALFIVCVGCKMAMHARTVIYNLENGIPYTSDGASKTTEWMPDQMPVTLERYKRLHNDYGIIYSNPVYEFGTRDQAREKLRQSGLSMGKRIGNRDFGTQPFCFYGDIVSQIRETFHVGLPLKQEYIVEFMEKKRPILDEYIQSYFKKKGMDIGALKAKFLEQ</sequence>
<comment type="caution">
    <text evidence="1">The sequence shown here is derived from an EMBL/GenBank/DDBJ whole genome shotgun (WGS) entry which is preliminary data.</text>
</comment>
<organism evidence="1 2">
    <name type="scientific">Candidatus Schekmanbacteria bacterium RBG_13_48_7</name>
    <dbReference type="NCBI Taxonomy" id="1817878"/>
    <lineage>
        <taxon>Bacteria</taxon>
        <taxon>Candidatus Schekmaniibacteriota</taxon>
    </lineage>
</organism>
<reference evidence="1 2" key="1">
    <citation type="journal article" date="2016" name="Nat. Commun.">
        <title>Thousands of microbial genomes shed light on interconnected biogeochemical processes in an aquifer system.</title>
        <authorList>
            <person name="Anantharaman K."/>
            <person name="Brown C.T."/>
            <person name="Hug L.A."/>
            <person name="Sharon I."/>
            <person name="Castelle C.J."/>
            <person name="Probst A.J."/>
            <person name="Thomas B.C."/>
            <person name="Singh A."/>
            <person name="Wilkins M.J."/>
            <person name="Karaoz U."/>
            <person name="Brodie E.L."/>
            <person name="Williams K.H."/>
            <person name="Hubbard S.S."/>
            <person name="Banfield J.F."/>
        </authorList>
    </citation>
    <scope>NUCLEOTIDE SEQUENCE [LARGE SCALE GENOMIC DNA]</scope>
</reference>
<dbReference type="Proteomes" id="UP000179266">
    <property type="component" value="Unassembled WGS sequence"/>
</dbReference>
<dbReference type="AlphaFoldDB" id="A0A1F7RWJ9"/>
<evidence type="ECO:0000313" key="2">
    <source>
        <dbReference type="Proteomes" id="UP000179266"/>
    </source>
</evidence>
<dbReference type="InterPro" id="IPR014729">
    <property type="entry name" value="Rossmann-like_a/b/a_fold"/>
</dbReference>
<accession>A0A1F7RWJ9</accession>
<dbReference type="SUPFAM" id="SSF52402">
    <property type="entry name" value="Adenine nucleotide alpha hydrolases-like"/>
    <property type="match status" value="1"/>
</dbReference>
<evidence type="ECO:0000313" key="1">
    <source>
        <dbReference type="EMBL" id="OGL45913.1"/>
    </source>
</evidence>
<dbReference type="EMBL" id="MGDD01000156">
    <property type="protein sequence ID" value="OGL45913.1"/>
    <property type="molecule type" value="Genomic_DNA"/>
</dbReference>
<evidence type="ECO:0008006" key="3">
    <source>
        <dbReference type="Google" id="ProtNLM"/>
    </source>
</evidence>